<evidence type="ECO:0000256" key="11">
    <source>
        <dbReference type="RuleBase" id="RU363035"/>
    </source>
</evidence>
<dbReference type="InterPro" id="IPR004493">
    <property type="entry name" value="Leu-tRNA-synth_Ia_arc/euk"/>
</dbReference>
<keyword evidence="17" id="KW-1185">Reference proteome</keyword>
<dbReference type="SUPFAM" id="SSF47323">
    <property type="entry name" value="Anticodon-binding domain of a subclass of class I aminoacyl-tRNA synthetases"/>
    <property type="match status" value="1"/>
</dbReference>
<comment type="caution">
    <text evidence="16">The sequence shown here is derived from an EMBL/GenBank/DDBJ whole genome shotgun (WGS) entry which is preliminary data.</text>
</comment>
<gene>
    <name evidence="16" type="primary">CDC60</name>
    <name evidence="16" type="ORF">H4R18_000602</name>
</gene>
<proteinExistence type="inferred from homology"/>
<organism evidence="16 17">
    <name type="scientific">Coemansia javaensis</name>
    <dbReference type="NCBI Taxonomy" id="2761396"/>
    <lineage>
        <taxon>Eukaryota</taxon>
        <taxon>Fungi</taxon>
        <taxon>Fungi incertae sedis</taxon>
        <taxon>Zoopagomycota</taxon>
        <taxon>Kickxellomycotina</taxon>
        <taxon>Kickxellomycetes</taxon>
        <taxon>Kickxellales</taxon>
        <taxon>Kickxellaceae</taxon>
        <taxon>Coemansia</taxon>
    </lineage>
</organism>
<evidence type="ECO:0000256" key="1">
    <source>
        <dbReference type="ARBA" id="ARBA00004496"/>
    </source>
</evidence>
<dbReference type="GO" id="GO:0006429">
    <property type="term" value="P:leucyl-tRNA aminoacylation"/>
    <property type="evidence" value="ECO:0007669"/>
    <property type="project" value="InterPro"/>
</dbReference>
<dbReference type="Pfam" id="PF24810">
    <property type="entry name" value="RBD_LARS1"/>
    <property type="match status" value="1"/>
</dbReference>
<dbReference type="EC" id="6.1.1.4" evidence="3"/>
<dbReference type="FunFam" id="3.90.740.10:FF:000001">
    <property type="entry name" value="Leucine--tRNA ligase, cytoplasmic"/>
    <property type="match status" value="1"/>
</dbReference>
<evidence type="ECO:0000313" key="16">
    <source>
        <dbReference type="EMBL" id="KAJ2785278.1"/>
    </source>
</evidence>
<dbReference type="InterPro" id="IPR013155">
    <property type="entry name" value="M/V/L/I-tRNA-synth_anticd-bd"/>
</dbReference>
<dbReference type="Gene3D" id="3.40.50.620">
    <property type="entry name" value="HUPs"/>
    <property type="match status" value="1"/>
</dbReference>
<evidence type="ECO:0000256" key="9">
    <source>
        <dbReference type="ARBA" id="ARBA00030520"/>
    </source>
</evidence>
<keyword evidence="6 11" id="KW-0067">ATP-binding</keyword>
<dbReference type="PANTHER" id="PTHR45794:SF1">
    <property type="entry name" value="LEUCINE--TRNA LIGASE, CYTOPLASMIC"/>
    <property type="match status" value="1"/>
</dbReference>
<evidence type="ECO:0000256" key="5">
    <source>
        <dbReference type="ARBA" id="ARBA00022741"/>
    </source>
</evidence>
<dbReference type="InterPro" id="IPR001412">
    <property type="entry name" value="aa-tRNA-synth_I_CS"/>
</dbReference>
<dbReference type="Proteomes" id="UP001140217">
    <property type="component" value="Unassembled WGS sequence"/>
</dbReference>
<feature type="domain" description="Leucine--tRNA ligase RagD-binding" evidence="15">
    <location>
        <begin position="947"/>
        <end position="1013"/>
    </location>
</feature>
<evidence type="ECO:0000256" key="8">
    <source>
        <dbReference type="ARBA" id="ARBA00023146"/>
    </source>
</evidence>
<evidence type="ECO:0000259" key="12">
    <source>
        <dbReference type="Pfam" id="PF00133"/>
    </source>
</evidence>
<dbReference type="InterPro" id="IPR002300">
    <property type="entry name" value="aa-tRNA-synth_Ia"/>
</dbReference>
<evidence type="ECO:0000256" key="7">
    <source>
        <dbReference type="ARBA" id="ARBA00022917"/>
    </source>
</evidence>
<comment type="similarity">
    <text evidence="2 11">Belongs to the class-I aminoacyl-tRNA synthetase family.</text>
</comment>
<dbReference type="AlphaFoldDB" id="A0A9W8LLV4"/>
<evidence type="ECO:0000256" key="2">
    <source>
        <dbReference type="ARBA" id="ARBA00005594"/>
    </source>
</evidence>
<dbReference type="SUPFAM" id="SSF50677">
    <property type="entry name" value="ValRS/IleRS/LeuRS editing domain"/>
    <property type="match status" value="1"/>
</dbReference>
<dbReference type="InterPro" id="IPR009008">
    <property type="entry name" value="Val/Leu/Ile-tRNA-synth_edit"/>
</dbReference>
<dbReference type="Gene3D" id="3.90.740.10">
    <property type="entry name" value="Valyl/Leucyl/Isoleucyl-tRNA synthetase, editing domain"/>
    <property type="match status" value="1"/>
</dbReference>
<feature type="domain" description="Aminoacyl-tRNA synthetase class Ia" evidence="12">
    <location>
        <begin position="58"/>
        <end position="123"/>
    </location>
</feature>
<dbReference type="InterPro" id="IPR014729">
    <property type="entry name" value="Rossmann-like_a/b/a_fold"/>
</dbReference>
<dbReference type="NCBIfam" id="TIGR00395">
    <property type="entry name" value="leuS_arch"/>
    <property type="match status" value="1"/>
</dbReference>
<evidence type="ECO:0000259" key="13">
    <source>
        <dbReference type="Pfam" id="PF08264"/>
    </source>
</evidence>
<keyword evidence="7 11" id="KW-0648">Protein biosynthesis</keyword>
<sequence>MAETGVPPAVAATAADEPRKTFKRDALMEIEARWQRDWEERGAFEVDMPEDDSVAPEELHNKYPKWMGTFPFPYMNGPLHLGHAFSLSKIEFAAGWERLQGKRALFPFGFHVTGMPIKAAADKIARELEMFGPEFVVPDDEAGAVAAAAAAAGGALYQFQIMQDQGMSNAEIARFADAEHWLKHYPPIAISDLKAMGCKIDWRRAFLTTDHNPFYDSFARWQFTRLRDAGKIRLDKRYTIWSAKDGQPCMDHDRQSGEGVGPQEYTCVKMRVLEWSDAAAQAVAAIPALAGKRISLVAATLRPETMYGQTNCFVGTKLEYGFFQAAAADEVYVVTERAARNMAFQDLSPANGQVVRLGAIAGQAIVGTKVHAPLSCYSAGVYVLPMENVLATKGTGVVTSVPSDSPDDYAALRDLKKKPDCYGVQPAWVDGYEPAPVISTTAYGEMTAPALCDEMKINSQKDRDQLAKAKAIAYKESFYNGTMSAGAFKGQPAQEAKQKVRELLISSGDGFAYAEPESPVMSRSADECVVALCDQWYLDYGEDAWKALTEECLAAMDTHGDETRRQLEIALGWLRQWACVRSYGLGSRVPWDPACLIESLSDSTIYMSYYTVAHLLHRSLDGSTPGPLGMAPADMDDAAWDYVLLGKALPAGHSKAEALHELRRSFLYWYPVDIRSSGKDLIRNHLAFFLYTHTALFARNEWPRGVRTNGHLMLNGEKMSKSKGSMIGLREACSRYGADATRLALADVSDGVEDANFEESTANTAILRLYALMEWTTDAHKALAQSDAAPEAPAKVNDISLRPAAAPMTIIDRVFDAEMDALTIAAGDAYEKTMYRDALKSGFYEFSKAREWYVNATADAGMHPALLRKLIVRQAILLCPITPHWAEHVWRTVLGEPASILDARWPADLPASADREHSALVSAGRYVRKVVSSPAPDVSGKVLDIFVARDFPAWQEDVIAVLRANFDTTTARFDERQVAAALASRGPLGGKKTTPFVQEIKRCVRCVGPLAFDRSVGFDEVALLGEIMPYLQRILGFGAINVVDLAGGAVLREAQARAAESALPGEPRFLISSAPAGAVASSG</sequence>
<dbReference type="GO" id="GO:0005524">
    <property type="term" value="F:ATP binding"/>
    <property type="evidence" value="ECO:0007669"/>
    <property type="project" value="UniProtKB-KW"/>
</dbReference>
<name>A0A9W8LLV4_9FUNG</name>
<keyword evidence="5 11" id="KW-0547">Nucleotide-binding</keyword>
<dbReference type="Pfam" id="PF00133">
    <property type="entry name" value="tRNA-synt_1"/>
    <property type="match status" value="1"/>
</dbReference>
<dbReference type="GO" id="GO:0005737">
    <property type="term" value="C:cytoplasm"/>
    <property type="evidence" value="ECO:0007669"/>
    <property type="project" value="UniProtKB-SubCell"/>
</dbReference>
<feature type="domain" description="Methionyl/Leucyl tRNA synthetase" evidence="14">
    <location>
        <begin position="678"/>
        <end position="762"/>
    </location>
</feature>
<evidence type="ECO:0000256" key="10">
    <source>
        <dbReference type="ARBA" id="ARBA00047469"/>
    </source>
</evidence>
<evidence type="ECO:0000256" key="6">
    <source>
        <dbReference type="ARBA" id="ARBA00022840"/>
    </source>
</evidence>
<comment type="catalytic activity">
    <reaction evidence="10">
        <text>tRNA(Leu) + L-leucine + ATP = L-leucyl-tRNA(Leu) + AMP + diphosphate</text>
        <dbReference type="Rhea" id="RHEA:11688"/>
        <dbReference type="Rhea" id="RHEA-COMP:9613"/>
        <dbReference type="Rhea" id="RHEA-COMP:9622"/>
        <dbReference type="ChEBI" id="CHEBI:30616"/>
        <dbReference type="ChEBI" id="CHEBI:33019"/>
        <dbReference type="ChEBI" id="CHEBI:57427"/>
        <dbReference type="ChEBI" id="CHEBI:78442"/>
        <dbReference type="ChEBI" id="CHEBI:78494"/>
        <dbReference type="ChEBI" id="CHEBI:456215"/>
        <dbReference type="EC" id="6.1.1.4"/>
    </reaction>
</comment>
<evidence type="ECO:0000259" key="14">
    <source>
        <dbReference type="Pfam" id="PF09334"/>
    </source>
</evidence>
<dbReference type="PROSITE" id="PS00178">
    <property type="entry name" value="AA_TRNA_LIGASE_I"/>
    <property type="match status" value="1"/>
</dbReference>
<dbReference type="InterPro" id="IPR009080">
    <property type="entry name" value="tRNAsynth_Ia_anticodon-bd"/>
</dbReference>
<evidence type="ECO:0000313" key="17">
    <source>
        <dbReference type="Proteomes" id="UP001140217"/>
    </source>
</evidence>
<dbReference type="GO" id="GO:0004823">
    <property type="term" value="F:leucine-tRNA ligase activity"/>
    <property type="evidence" value="ECO:0007669"/>
    <property type="project" value="UniProtKB-EC"/>
</dbReference>
<reference evidence="16" key="1">
    <citation type="submission" date="2022-07" db="EMBL/GenBank/DDBJ databases">
        <title>Phylogenomic reconstructions and comparative analyses of Kickxellomycotina fungi.</title>
        <authorList>
            <person name="Reynolds N.K."/>
            <person name="Stajich J.E."/>
            <person name="Barry K."/>
            <person name="Grigoriev I.V."/>
            <person name="Crous P."/>
            <person name="Smith M.E."/>
        </authorList>
    </citation>
    <scope>NUCLEOTIDE SEQUENCE</scope>
    <source>
        <strain evidence="16">NBRC 105414</strain>
    </source>
</reference>
<dbReference type="InterPro" id="IPR055416">
    <property type="entry name" value="RBD_LARS1"/>
</dbReference>
<protein>
    <recommendedName>
        <fullName evidence="3">leucine--tRNA ligase</fullName>
        <ecNumber evidence="3">6.1.1.4</ecNumber>
    </recommendedName>
    <alternativeName>
        <fullName evidence="9">Leucyl-tRNA synthetase</fullName>
    </alternativeName>
</protein>
<dbReference type="GO" id="GO:0002161">
    <property type="term" value="F:aminoacyl-tRNA deacylase activity"/>
    <property type="evidence" value="ECO:0007669"/>
    <property type="project" value="InterPro"/>
</dbReference>
<dbReference type="PANTHER" id="PTHR45794">
    <property type="entry name" value="LEUCYL-TRNA SYNTHETASE"/>
    <property type="match status" value="1"/>
</dbReference>
<accession>A0A9W8LLV4</accession>
<keyword evidence="8 11" id="KW-0030">Aminoacyl-tRNA synthetase</keyword>
<dbReference type="EMBL" id="JANBUL010000013">
    <property type="protein sequence ID" value="KAJ2785278.1"/>
    <property type="molecule type" value="Genomic_DNA"/>
</dbReference>
<keyword evidence="4 11" id="KW-0436">Ligase</keyword>
<dbReference type="Gene3D" id="1.10.730.10">
    <property type="entry name" value="Isoleucyl-tRNA Synthetase, Domain 1"/>
    <property type="match status" value="1"/>
</dbReference>
<feature type="domain" description="Methionyl/Valyl/Leucyl/Isoleucyl-tRNA synthetase anticodon-binding" evidence="13">
    <location>
        <begin position="812"/>
        <end position="930"/>
    </location>
</feature>
<dbReference type="OrthoDB" id="10249672at2759"/>
<comment type="subcellular location">
    <subcellularLocation>
        <location evidence="1">Cytoplasm</location>
    </subcellularLocation>
</comment>
<evidence type="ECO:0000256" key="3">
    <source>
        <dbReference type="ARBA" id="ARBA00013164"/>
    </source>
</evidence>
<dbReference type="SUPFAM" id="SSF52374">
    <property type="entry name" value="Nucleotidylyl transferase"/>
    <property type="match status" value="1"/>
</dbReference>
<dbReference type="Pfam" id="PF09334">
    <property type="entry name" value="tRNA-synt_1g"/>
    <property type="match status" value="1"/>
</dbReference>
<dbReference type="Pfam" id="PF08264">
    <property type="entry name" value="Anticodon_1"/>
    <property type="match status" value="1"/>
</dbReference>
<evidence type="ECO:0000256" key="4">
    <source>
        <dbReference type="ARBA" id="ARBA00022598"/>
    </source>
</evidence>
<dbReference type="InterPro" id="IPR015413">
    <property type="entry name" value="Methionyl/Leucyl_tRNA_Synth"/>
</dbReference>
<evidence type="ECO:0000259" key="15">
    <source>
        <dbReference type="Pfam" id="PF24810"/>
    </source>
</evidence>